<dbReference type="EMBL" id="BMAT01001026">
    <property type="protein sequence ID" value="GFR78478.1"/>
    <property type="molecule type" value="Genomic_DNA"/>
</dbReference>
<evidence type="ECO:0008006" key="3">
    <source>
        <dbReference type="Google" id="ProtNLM"/>
    </source>
</evidence>
<evidence type="ECO:0000313" key="2">
    <source>
        <dbReference type="Proteomes" id="UP000762676"/>
    </source>
</evidence>
<comment type="caution">
    <text evidence="1">The sequence shown here is derived from an EMBL/GenBank/DDBJ whole genome shotgun (WGS) entry which is preliminary data.</text>
</comment>
<name>A0AAV4FYR6_9GAST</name>
<dbReference type="Proteomes" id="UP000762676">
    <property type="component" value="Unassembled WGS sequence"/>
</dbReference>
<accession>A0AAV4FYR6</accession>
<gene>
    <name evidence="1" type="ORF">ElyMa_000534800</name>
</gene>
<reference evidence="1 2" key="1">
    <citation type="journal article" date="2021" name="Elife">
        <title>Chloroplast acquisition without the gene transfer in kleptoplastic sea slugs, Plakobranchus ocellatus.</title>
        <authorList>
            <person name="Maeda T."/>
            <person name="Takahashi S."/>
            <person name="Yoshida T."/>
            <person name="Shimamura S."/>
            <person name="Takaki Y."/>
            <person name="Nagai Y."/>
            <person name="Toyoda A."/>
            <person name="Suzuki Y."/>
            <person name="Arimoto A."/>
            <person name="Ishii H."/>
            <person name="Satoh N."/>
            <person name="Nishiyama T."/>
            <person name="Hasebe M."/>
            <person name="Maruyama T."/>
            <person name="Minagawa J."/>
            <person name="Obokata J."/>
            <person name="Shigenobu S."/>
        </authorList>
    </citation>
    <scope>NUCLEOTIDE SEQUENCE [LARGE SCALE GENOMIC DNA]</scope>
</reference>
<organism evidence="1 2">
    <name type="scientific">Elysia marginata</name>
    <dbReference type="NCBI Taxonomy" id="1093978"/>
    <lineage>
        <taxon>Eukaryota</taxon>
        <taxon>Metazoa</taxon>
        <taxon>Spiralia</taxon>
        <taxon>Lophotrochozoa</taxon>
        <taxon>Mollusca</taxon>
        <taxon>Gastropoda</taxon>
        <taxon>Heterobranchia</taxon>
        <taxon>Euthyneura</taxon>
        <taxon>Panpulmonata</taxon>
        <taxon>Sacoglossa</taxon>
        <taxon>Placobranchoidea</taxon>
        <taxon>Plakobranchidae</taxon>
        <taxon>Elysia</taxon>
    </lineage>
</organism>
<protein>
    <recommendedName>
        <fullName evidence="3">Secreted protein</fullName>
    </recommendedName>
</protein>
<evidence type="ECO:0000313" key="1">
    <source>
        <dbReference type="EMBL" id="GFR78478.1"/>
    </source>
</evidence>
<sequence length="122" mass="13556">MLPPSFLVLLVSFKQKSCLGRRPHHMNSATSAVPRWQIVRGGKGSLSDCPRCREDSGNRTGPTFLCGGGNTSMFHSPTARANQSAVAAMRTLWKILHFDCARQRTEVMPKPCHCTRRPLSYV</sequence>
<dbReference type="AlphaFoldDB" id="A0AAV4FYR6"/>
<keyword evidence="2" id="KW-1185">Reference proteome</keyword>
<proteinExistence type="predicted"/>